<dbReference type="Proteomes" id="UP000831796">
    <property type="component" value="Chromosome"/>
</dbReference>
<protein>
    <submittedName>
        <fullName evidence="2">Uncharacterized protein</fullName>
    </submittedName>
</protein>
<sequence>MLGWVAAVGGATWQHATVVPAVVLVAWSLLLTSIYAIPEPATMVTVYSGPAAFWRRKLLLGLGLYLLTAAPLLLLAGTSPAGWGGASGALLWGMLVLSMSIMAKYAFYPHATLLRLTQGGAVALALLPLLDASYAPLLAAGLVGLIWKSRHRLKPYWHA</sequence>
<keyword evidence="3" id="KW-1185">Reference proteome</keyword>
<feature type="transmembrane region" description="Helical" evidence="1">
    <location>
        <begin position="58"/>
        <end position="77"/>
    </location>
</feature>
<evidence type="ECO:0000313" key="2">
    <source>
        <dbReference type="EMBL" id="UOQ70619.1"/>
    </source>
</evidence>
<feature type="transmembrane region" description="Helical" evidence="1">
    <location>
        <begin position="89"/>
        <end position="108"/>
    </location>
</feature>
<proteinExistence type="predicted"/>
<dbReference type="EMBL" id="CP095046">
    <property type="protein sequence ID" value="UOQ70619.1"/>
    <property type="molecule type" value="Genomic_DNA"/>
</dbReference>
<name>A0A8T9Q570_9BACT</name>
<dbReference type="AlphaFoldDB" id="A0A8T9Q570"/>
<evidence type="ECO:0000313" key="3">
    <source>
        <dbReference type="Proteomes" id="UP000831796"/>
    </source>
</evidence>
<feature type="transmembrane region" description="Helical" evidence="1">
    <location>
        <begin position="12"/>
        <end position="37"/>
    </location>
</feature>
<feature type="transmembrane region" description="Helical" evidence="1">
    <location>
        <begin position="120"/>
        <end position="147"/>
    </location>
</feature>
<organism evidence="2 3">
    <name type="scientific">Hymenobacter cellulosilyticus</name>
    <dbReference type="NCBI Taxonomy" id="2932248"/>
    <lineage>
        <taxon>Bacteria</taxon>
        <taxon>Pseudomonadati</taxon>
        <taxon>Bacteroidota</taxon>
        <taxon>Cytophagia</taxon>
        <taxon>Cytophagales</taxon>
        <taxon>Hymenobacteraceae</taxon>
        <taxon>Hymenobacter</taxon>
    </lineage>
</organism>
<keyword evidence="1" id="KW-1133">Transmembrane helix</keyword>
<dbReference type="RefSeq" id="WP_244674038.1">
    <property type="nucleotide sequence ID" value="NZ_CP095046.1"/>
</dbReference>
<keyword evidence="1" id="KW-0812">Transmembrane</keyword>
<evidence type="ECO:0000256" key="1">
    <source>
        <dbReference type="SAM" id="Phobius"/>
    </source>
</evidence>
<accession>A0A8T9Q570</accession>
<keyword evidence="1" id="KW-0472">Membrane</keyword>
<reference evidence="2" key="1">
    <citation type="submission" date="2022-04" db="EMBL/GenBank/DDBJ databases">
        <title>Hymenobacter sp. isolated from the air.</title>
        <authorList>
            <person name="Won M."/>
            <person name="Lee C.-M."/>
            <person name="Woen H.-Y."/>
            <person name="Kwon S.-W."/>
        </authorList>
    </citation>
    <scope>NUCLEOTIDE SEQUENCE</scope>
    <source>
        <strain evidence="2">5116S-3</strain>
    </source>
</reference>
<dbReference type="KEGG" id="hcu:MUN79_18140"/>
<gene>
    <name evidence="2" type="ORF">MUN79_18140</name>
</gene>